<feature type="compositionally biased region" description="Low complexity" evidence="1">
    <location>
        <begin position="94"/>
        <end position="107"/>
    </location>
</feature>
<dbReference type="Gene3D" id="3.10.20.90">
    <property type="entry name" value="Phosphatidylinositol 3-kinase Catalytic Subunit, Chain A, domain 1"/>
    <property type="match status" value="1"/>
</dbReference>
<organism evidence="4 5">
    <name type="scientific">Trifolium pratense</name>
    <name type="common">Red clover</name>
    <dbReference type="NCBI Taxonomy" id="57577"/>
    <lineage>
        <taxon>Eukaryota</taxon>
        <taxon>Viridiplantae</taxon>
        <taxon>Streptophyta</taxon>
        <taxon>Embryophyta</taxon>
        <taxon>Tracheophyta</taxon>
        <taxon>Spermatophyta</taxon>
        <taxon>Magnoliopsida</taxon>
        <taxon>eudicotyledons</taxon>
        <taxon>Gunneridae</taxon>
        <taxon>Pentapetalae</taxon>
        <taxon>rosids</taxon>
        <taxon>fabids</taxon>
        <taxon>Fabales</taxon>
        <taxon>Fabaceae</taxon>
        <taxon>Papilionoideae</taxon>
        <taxon>50 kb inversion clade</taxon>
        <taxon>NPAAA clade</taxon>
        <taxon>Hologalegina</taxon>
        <taxon>IRL clade</taxon>
        <taxon>Trifolieae</taxon>
        <taxon>Trifolium</taxon>
    </lineage>
</organism>
<feature type="compositionally biased region" description="Basic and acidic residues" evidence="1">
    <location>
        <begin position="686"/>
        <end position="697"/>
    </location>
</feature>
<dbReference type="PANTHER" id="PTHR15204">
    <property type="entry name" value="LARGE PROLINE-RICH PROTEIN BAG6"/>
    <property type="match status" value="1"/>
</dbReference>
<dbReference type="AlphaFoldDB" id="A0A2K3NM49"/>
<keyword evidence="2" id="KW-1133">Transmembrane helix</keyword>
<feature type="compositionally biased region" description="Basic and acidic residues" evidence="1">
    <location>
        <begin position="760"/>
        <end position="779"/>
    </location>
</feature>
<dbReference type="FunFam" id="3.10.20.90:FF:000154">
    <property type="entry name" value="Large proline-rich protein BAG6"/>
    <property type="match status" value="1"/>
</dbReference>
<feature type="compositionally biased region" description="Low complexity" evidence="1">
    <location>
        <begin position="743"/>
        <end position="755"/>
    </location>
</feature>
<evidence type="ECO:0000259" key="3">
    <source>
        <dbReference type="PROSITE" id="PS50053"/>
    </source>
</evidence>
<feature type="domain" description="Ubiquitin-like" evidence="3">
    <location>
        <begin position="26"/>
        <end position="84"/>
    </location>
</feature>
<feature type="region of interest" description="Disordered" evidence="1">
    <location>
        <begin position="572"/>
        <end position="641"/>
    </location>
</feature>
<feature type="transmembrane region" description="Helical" evidence="2">
    <location>
        <begin position="263"/>
        <end position="282"/>
    </location>
</feature>
<reference evidence="4 5" key="1">
    <citation type="journal article" date="2014" name="Am. J. Bot.">
        <title>Genome assembly and annotation for red clover (Trifolium pratense; Fabaceae).</title>
        <authorList>
            <person name="Istvanek J."/>
            <person name="Jaros M."/>
            <person name="Krenek A."/>
            <person name="Repkova J."/>
        </authorList>
    </citation>
    <scope>NUCLEOTIDE SEQUENCE [LARGE SCALE GENOMIC DNA]</scope>
    <source>
        <strain evidence="5">cv. Tatra</strain>
        <tissue evidence="4">Young leaves</tissue>
    </source>
</reference>
<evidence type="ECO:0000256" key="1">
    <source>
        <dbReference type="SAM" id="MobiDB-lite"/>
    </source>
</evidence>
<name>A0A2K3NM49_TRIPR</name>
<feature type="compositionally biased region" description="Low complexity" evidence="1">
    <location>
        <begin position="13"/>
        <end position="24"/>
    </location>
</feature>
<dbReference type="PANTHER" id="PTHR15204:SF5">
    <property type="entry name" value="LARGE PROLINE-RICH PROTEIN BAG6 ISOFORM X1"/>
    <property type="match status" value="1"/>
</dbReference>
<dbReference type="PROSITE" id="PS50053">
    <property type="entry name" value="UBIQUITIN_2"/>
    <property type="match status" value="1"/>
</dbReference>
<gene>
    <name evidence="4" type="ORF">L195_g000528</name>
</gene>
<feature type="compositionally biased region" description="Low complexity" evidence="1">
    <location>
        <begin position="615"/>
        <end position="627"/>
    </location>
</feature>
<accession>A0A2K3NM49</accession>
<feature type="region of interest" description="Disordered" evidence="1">
    <location>
        <begin position="85"/>
        <end position="120"/>
    </location>
</feature>
<dbReference type="InterPro" id="IPR029071">
    <property type="entry name" value="Ubiquitin-like_domsf"/>
</dbReference>
<feature type="transmembrane region" description="Helical" evidence="2">
    <location>
        <begin position="232"/>
        <end position="251"/>
    </location>
</feature>
<feature type="region of interest" description="Disordered" evidence="1">
    <location>
        <begin position="1"/>
        <end position="24"/>
    </location>
</feature>
<keyword evidence="2" id="KW-0812">Transmembrane</keyword>
<sequence>MASQSSSNEGGPSTLNVSSDSSDSTVHLNVKTLDSRIYTFQVHKNMPVSQFKEKIANEIGVPVSQQRLIFRGKVLKDEHVLSEYLERQPNQSQTPGTGSGETTSTTSNRGNDVGSGAPRNRVGQISHSVVLGTFNVGEQGEGISQDLTRVIGAVLNSFANGGQNTINVPNSTQNSSVSCWGVMKPISGLFTTACIAAVVVCPFYFICVRGLLVQTDSISSLFSMFDVGLFGSKESFCLLLGVVGSWTCSLLTVGPYASHKTSWLVLPLFMHYLFLQLGFALFNCEIDSVQHKDCPLVLAPAGNETEGNQAGNQSLAGNQAPSGQAFPGQAFQSRPHVVQIPMAAGAIPVPSFNAPIPDSLSTLSEFINRMEHTLSQNGYGPNVSSTNLGDQQAELPSNTQGLPTLEALTTVLHRAEQLLSGQAVSALSYKFYWKLARSLVYLKLLWRMEREGTSADLGIRGQIQSESAQIGIAMQHLGALLLELGRTMLTLRMGRSPAESVVNAGPAVYISPSGPNPIMAQPFPLQTSSLFGGPLSSTPATLGTVGVGSAPRNVNIHIHAAGASLAPIVSAIGSRPNNGEGTRTEHRSEPGSGVSGSTRVLPVRNVMSATLPSNPSGTGAAGSTPTGFSISTSQLPPDSAPLSSVLAEIHSRLRNSVGNMQGDSTVLSGGQMQSANRDLSSGSEPRPAHVNEQRDTGETNGCGDAGASSVGPTSESGVEKPQTEAIKTCSNDERDVLVDKFVSSSSNQDLQSCSSGETTVKSEKVQEAPTVSERRDVTEPAKTAPLGLGVSGLERKKRTRLQPPVGKAADDGSSSSSINRSQEPRTDSQNILQTLASQGSAVNLINADRPSSQRPIPSGGSQIDVAGLMSQVLHSPALNGLLEGFSQQTGVDSPDGLRNMLQQFTQSPQMMNTVNQIAQHVGSQDMGNMLTGTGRGQGGGVDFSRMFQQMMPIVSQALGGGNPPSLFSAAEPETRAPYRNENSDNQSLQLDLQPVVERIDRPSPPRDVFRAVAENAVQLSGSGSASDDLLDELCCNESLASEYMEMLRYDVNQLLEGRSKRDKS</sequence>
<reference evidence="4 5" key="2">
    <citation type="journal article" date="2017" name="Front. Plant Sci.">
        <title>Gene Classification and Mining of Molecular Markers Useful in Red Clover (Trifolium pratense) Breeding.</title>
        <authorList>
            <person name="Istvanek J."/>
            <person name="Dluhosova J."/>
            <person name="Dluhos P."/>
            <person name="Patkova L."/>
            <person name="Nedelnik J."/>
            <person name="Repkova J."/>
        </authorList>
    </citation>
    <scope>NUCLEOTIDE SEQUENCE [LARGE SCALE GENOMIC DNA]</scope>
    <source>
        <strain evidence="5">cv. Tatra</strain>
        <tissue evidence="4">Young leaves</tissue>
    </source>
</reference>
<feature type="compositionally biased region" description="Polar residues" evidence="1">
    <location>
        <begin position="1"/>
        <end position="11"/>
    </location>
</feature>
<dbReference type="STRING" id="57577.A0A2K3NM49"/>
<evidence type="ECO:0000313" key="4">
    <source>
        <dbReference type="EMBL" id="PNY04115.1"/>
    </source>
</evidence>
<dbReference type="EMBL" id="ASHM01000187">
    <property type="protein sequence ID" value="PNY04115.1"/>
    <property type="molecule type" value="Genomic_DNA"/>
</dbReference>
<dbReference type="GO" id="GO:0036503">
    <property type="term" value="P:ERAD pathway"/>
    <property type="evidence" value="ECO:0007669"/>
    <property type="project" value="TreeGrafter"/>
</dbReference>
<evidence type="ECO:0000313" key="5">
    <source>
        <dbReference type="Proteomes" id="UP000236291"/>
    </source>
</evidence>
<evidence type="ECO:0000256" key="2">
    <source>
        <dbReference type="SAM" id="Phobius"/>
    </source>
</evidence>
<feature type="transmembrane region" description="Helical" evidence="2">
    <location>
        <begin position="189"/>
        <end position="212"/>
    </location>
</feature>
<keyword evidence="2" id="KW-0472">Membrane</keyword>
<feature type="region of interest" description="Disordered" evidence="1">
    <location>
        <begin position="657"/>
        <end position="827"/>
    </location>
</feature>
<dbReference type="GO" id="GO:0051787">
    <property type="term" value="F:misfolded protein binding"/>
    <property type="evidence" value="ECO:0007669"/>
    <property type="project" value="TreeGrafter"/>
</dbReference>
<protein>
    <submittedName>
        <fullName evidence="4">Scythe ubiquitin-like domain protein</fullName>
    </submittedName>
</protein>
<dbReference type="GO" id="GO:0071818">
    <property type="term" value="C:BAT3 complex"/>
    <property type="evidence" value="ECO:0007669"/>
    <property type="project" value="TreeGrafter"/>
</dbReference>
<dbReference type="CDD" id="cd17039">
    <property type="entry name" value="Ubl_ubiquitin_like"/>
    <property type="match status" value="1"/>
</dbReference>
<feature type="compositionally biased region" description="Polar residues" evidence="1">
    <location>
        <begin position="657"/>
        <end position="683"/>
    </location>
</feature>
<comment type="caution">
    <text evidence="4">The sequence shown here is derived from an EMBL/GenBank/DDBJ whole genome shotgun (WGS) entry which is preliminary data.</text>
</comment>
<dbReference type="GO" id="GO:0031593">
    <property type="term" value="F:polyubiquitin modification-dependent protein binding"/>
    <property type="evidence" value="ECO:0007669"/>
    <property type="project" value="TreeGrafter"/>
</dbReference>
<dbReference type="Pfam" id="PF00240">
    <property type="entry name" value="ubiquitin"/>
    <property type="match status" value="1"/>
</dbReference>
<dbReference type="SMART" id="SM00213">
    <property type="entry name" value="UBQ"/>
    <property type="match status" value="1"/>
</dbReference>
<dbReference type="InterPro" id="IPR000626">
    <property type="entry name" value="Ubiquitin-like_dom"/>
</dbReference>
<dbReference type="Proteomes" id="UP000236291">
    <property type="component" value="Unassembled WGS sequence"/>
</dbReference>
<dbReference type="SUPFAM" id="SSF54236">
    <property type="entry name" value="Ubiquitin-like"/>
    <property type="match status" value="1"/>
</dbReference>
<proteinExistence type="predicted"/>